<evidence type="ECO:0000313" key="3">
    <source>
        <dbReference type="Proteomes" id="UP000054859"/>
    </source>
</evidence>
<geneLocation type="plasmid" evidence="2 4">
    <name>19</name>
</geneLocation>
<organism evidence="1 3">
    <name type="scientific">Legionella adelaidensis</name>
    <dbReference type="NCBI Taxonomy" id="45056"/>
    <lineage>
        <taxon>Bacteria</taxon>
        <taxon>Pseudomonadati</taxon>
        <taxon>Pseudomonadota</taxon>
        <taxon>Gammaproteobacteria</taxon>
        <taxon>Legionellales</taxon>
        <taxon>Legionellaceae</taxon>
        <taxon>Legionella</taxon>
    </lineage>
</organism>
<sequence>MKVRIEQYHREDGSIPFEKWFNKLDSVAAAKIATALYRMELGNFSNIKSLGDGIYENKIHFGPGYRIYFGQEGEELIILVGGGTKKQQSKDIQIAKELWKEYKRLKKER</sequence>
<dbReference type="PANTHER" id="PTHR41791:SF1">
    <property type="entry name" value="SSL7039 PROTEIN"/>
    <property type="match status" value="1"/>
</dbReference>
<dbReference type="Proteomes" id="UP000054859">
    <property type="component" value="Unassembled WGS sequence"/>
</dbReference>
<reference evidence="2 4" key="2">
    <citation type="submission" date="2018-12" db="EMBL/GenBank/DDBJ databases">
        <authorList>
            <consortium name="Pathogen Informatics"/>
        </authorList>
    </citation>
    <scope>NUCLEOTIDE SEQUENCE [LARGE SCALE GENOMIC DNA]</scope>
    <source>
        <strain evidence="2 4">NCTC12735</strain>
        <plasmid evidence="4">19</plasmid>
    </source>
</reference>
<dbReference type="AlphaFoldDB" id="A0A0W0R1H6"/>
<keyword evidence="2" id="KW-0614">Plasmid</keyword>
<dbReference type="OrthoDB" id="9800258at2"/>
<keyword evidence="3" id="KW-1185">Reference proteome</keyword>
<dbReference type="PATRIC" id="fig|45056.6.peg.1809"/>
<dbReference type="Pfam" id="PF05973">
    <property type="entry name" value="Gp49"/>
    <property type="match status" value="1"/>
</dbReference>
<dbReference type="PIRSF" id="PIRSF028744">
    <property type="entry name" value="Addict_mod_HI1419"/>
    <property type="match status" value="1"/>
</dbReference>
<dbReference type="NCBIfam" id="TIGR02683">
    <property type="entry name" value="upstrm_HI1419"/>
    <property type="match status" value="1"/>
</dbReference>
<accession>A0A0W0R1H6</accession>
<evidence type="ECO:0000313" key="1">
    <source>
        <dbReference type="EMBL" id="KTC64945.1"/>
    </source>
</evidence>
<dbReference type="PANTHER" id="PTHR41791">
    <property type="entry name" value="SSL7039 PROTEIN"/>
    <property type="match status" value="1"/>
</dbReference>
<dbReference type="InterPro" id="IPR009241">
    <property type="entry name" value="HigB-like"/>
</dbReference>
<dbReference type="RefSeq" id="WP_058462827.1">
    <property type="nucleotide sequence ID" value="NZ_CAAAHS010000011.1"/>
</dbReference>
<protein>
    <submittedName>
        <fullName evidence="1 2">Addiction module killer protein</fullName>
    </submittedName>
</protein>
<dbReference type="EMBL" id="LNKA01000016">
    <property type="protein sequence ID" value="KTC64945.1"/>
    <property type="molecule type" value="Genomic_DNA"/>
</dbReference>
<dbReference type="InterPro" id="IPR014056">
    <property type="entry name" value="TypeIITA-like_toxin_pred"/>
</dbReference>
<dbReference type="STRING" id="45056.Lade_1752"/>
<reference evidence="1 3" key="1">
    <citation type="submission" date="2015-11" db="EMBL/GenBank/DDBJ databases">
        <title>Identification of large and diverse effector repertoires of 38 Legionella species.</title>
        <authorList>
            <person name="Burstein D."/>
            <person name="Amaro F."/>
            <person name="Zusman T."/>
            <person name="Lifshitz Z."/>
            <person name="Cohen O."/>
            <person name="Gilbert J.A."/>
            <person name="Pupko T."/>
            <person name="Shuman H.A."/>
            <person name="Segal G."/>
        </authorList>
    </citation>
    <scope>NUCLEOTIDE SEQUENCE [LARGE SCALE GENOMIC DNA]</scope>
    <source>
        <strain evidence="1 3">1762-AUS-E</strain>
    </source>
</reference>
<dbReference type="KEGG" id="ladl:NCTC12735_01263"/>
<gene>
    <name evidence="1" type="ORF">Lade_1752</name>
    <name evidence="2" type="ORF">NCTC12735_01263</name>
</gene>
<name>A0A0W0R1H6_9GAMM</name>
<dbReference type="Proteomes" id="UP000281170">
    <property type="component" value="Plasmid 19"/>
</dbReference>
<proteinExistence type="predicted"/>
<evidence type="ECO:0000313" key="2">
    <source>
        <dbReference type="EMBL" id="VEH85628.1"/>
    </source>
</evidence>
<evidence type="ECO:0000313" key="4">
    <source>
        <dbReference type="Proteomes" id="UP000281170"/>
    </source>
</evidence>
<dbReference type="EMBL" id="LR134428">
    <property type="protein sequence ID" value="VEH85628.1"/>
    <property type="molecule type" value="Genomic_DNA"/>
</dbReference>